<evidence type="ECO:0000256" key="2">
    <source>
        <dbReference type="SAM" id="Phobius"/>
    </source>
</evidence>
<gene>
    <name evidence="3" type="ORF">SAMN04489743_3787</name>
</gene>
<accession>A0A1H2BMD8</accession>
<feature type="region of interest" description="Disordered" evidence="1">
    <location>
        <begin position="73"/>
        <end position="114"/>
    </location>
</feature>
<feature type="transmembrane region" description="Helical" evidence="2">
    <location>
        <begin position="20"/>
        <end position="39"/>
    </location>
</feature>
<dbReference type="RefSeq" id="WP_091723255.1">
    <property type="nucleotide sequence ID" value="NZ_LT629779.1"/>
</dbReference>
<dbReference type="OrthoDB" id="4952724at2"/>
<feature type="compositionally biased region" description="Basic and acidic residues" evidence="1">
    <location>
        <begin position="81"/>
        <end position="100"/>
    </location>
</feature>
<keyword evidence="2" id="KW-0812">Transmembrane</keyword>
<evidence type="ECO:0000313" key="3">
    <source>
        <dbReference type="EMBL" id="SDT59059.1"/>
    </source>
</evidence>
<dbReference type="Proteomes" id="UP000198751">
    <property type="component" value="Chromosome I"/>
</dbReference>
<protein>
    <submittedName>
        <fullName evidence="3">Uncharacterized protein</fullName>
    </submittedName>
</protein>
<keyword evidence="4" id="KW-1185">Reference proteome</keyword>
<evidence type="ECO:0000313" key="4">
    <source>
        <dbReference type="Proteomes" id="UP000198751"/>
    </source>
</evidence>
<keyword evidence="2" id="KW-1133">Transmembrane helix</keyword>
<proteinExistence type="predicted"/>
<evidence type="ECO:0000256" key="1">
    <source>
        <dbReference type="SAM" id="MobiDB-lite"/>
    </source>
</evidence>
<keyword evidence="2" id="KW-0472">Membrane</keyword>
<dbReference type="AlphaFoldDB" id="A0A1H2BMD8"/>
<dbReference type="EMBL" id="LT629779">
    <property type="protein sequence ID" value="SDT59059.1"/>
    <property type="molecule type" value="Genomic_DNA"/>
</dbReference>
<sequence length="114" mass="12878">MLNNFREAAEARRATQGRRLYGYVSAAIIVVLILAVIFWSMPLWLFTAILVAGIALDIVLLRKWINQDLLSQSRAGQQRRGLADREPGPERSVTQRDGTRIRTGNALPLTRDFD</sequence>
<name>A0A1H2BMD8_9MICC</name>
<organism evidence="3 4">
    <name type="scientific">Pseudarthrobacter equi</name>
    <dbReference type="NCBI Taxonomy" id="728066"/>
    <lineage>
        <taxon>Bacteria</taxon>
        <taxon>Bacillati</taxon>
        <taxon>Actinomycetota</taxon>
        <taxon>Actinomycetes</taxon>
        <taxon>Micrococcales</taxon>
        <taxon>Micrococcaceae</taxon>
        <taxon>Pseudarthrobacter</taxon>
    </lineage>
</organism>
<feature type="transmembrane region" description="Helical" evidence="2">
    <location>
        <begin position="45"/>
        <end position="65"/>
    </location>
</feature>
<reference evidence="4" key="1">
    <citation type="submission" date="2016-10" db="EMBL/GenBank/DDBJ databases">
        <authorList>
            <person name="Varghese N."/>
            <person name="Submissions S."/>
        </authorList>
    </citation>
    <scope>NUCLEOTIDE SEQUENCE [LARGE SCALE GENOMIC DNA]</scope>
    <source>
        <strain evidence="4">IMMIB L-1606</strain>
    </source>
</reference>